<reference evidence="2 3" key="1">
    <citation type="submission" date="2021-03" db="EMBL/GenBank/DDBJ databases">
        <title>Genomic Encyclopedia of Type Strains, Phase IV (KMG-IV): sequencing the most valuable type-strain genomes for metagenomic binning, comparative biology and taxonomic classification.</title>
        <authorList>
            <person name="Goeker M."/>
        </authorList>
    </citation>
    <scope>NUCLEOTIDE SEQUENCE [LARGE SCALE GENOMIC DNA]</scope>
    <source>
        <strain evidence="2 3">DSM 25790</strain>
    </source>
</reference>
<sequence length="201" mass="22196">MYKDTLYKSAYFKRLEQIKNKNSDIYQTFFVHPEGPDSDVLSPKLKELIIIAVAHTTGCPYYVKLHVNHAENKVVSKEEAVKVIKLTAALKAGADIAHGVVSLNAFSKVDQGRVYRSVYFHKLQAFSSLSKAASKAFTEFSHRHEQPSLLDAKEKALIAVAVACASGCTHCMDLHLKNAKNSGATNKEIAGACHFPNFVEK</sequence>
<evidence type="ECO:0000259" key="1">
    <source>
        <dbReference type="Pfam" id="PF02627"/>
    </source>
</evidence>
<dbReference type="Gene3D" id="1.20.1290.10">
    <property type="entry name" value="AhpD-like"/>
    <property type="match status" value="2"/>
</dbReference>
<dbReference type="Proteomes" id="UP001519294">
    <property type="component" value="Unassembled WGS sequence"/>
</dbReference>
<proteinExistence type="predicted"/>
<gene>
    <name evidence="2" type="ORF">J2Z81_002440</name>
</gene>
<dbReference type="InterPro" id="IPR004675">
    <property type="entry name" value="AhpD_core"/>
</dbReference>
<feature type="domain" description="Carboxymuconolactone decarboxylase-like" evidence="1">
    <location>
        <begin position="40"/>
        <end position="96"/>
    </location>
</feature>
<dbReference type="Pfam" id="PF02627">
    <property type="entry name" value="CMD"/>
    <property type="match status" value="2"/>
</dbReference>
<keyword evidence="3" id="KW-1185">Reference proteome</keyword>
<evidence type="ECO:0000313" key="2">
    <source>
        <dbReference type="EMBL" id="MBP2258457.1"/>
    </source>
</evidence>
<dbReference type="InterPro" id="IPR003779">
    <property type="entry name" value="CMD-like"/>
</dbReference>
<feature type="domain" description="Carboxymuconolactone decarboxylase-like" evidence="1">
    <location>
        <begin position="134"/>
        <end position="192"/>
    </location>
</feature>
<accession>A0ABS4SDH7</accession>
<dbReference type="InterPro" id="IPR029032">
    <property type="entry name" value="AhpD-like"/>
</dbReference>
<dbReference type="SUPFAM" id="SSF69118">
    <property type="entry name" value="AhpD-like"/>
    <property type="match status" value="2"/>
</dbReference>
<organism evidence="2 3">
    <name type="scientific">Virgibacillus alimentarius</name>
    <dbReference type="NCBI Taxonomy" id="698769"/>
    <lineage>
        <taxon>Bacteria</taxon>
        <taxon>Bacillati</taxon>
        <taxon>Bacillota</taxon>
        <taxon>Bacilli</taxon>
        <taxon>Bacillales</taxon>
        <taxon>Bacillaceae</taxon>
        <taxon>Virgibacillus</taxon>
    </lineage>
</organism>
<name>A0ABS4SDH7_9BACI</name>
<dbReference type="EMBL" id="JAGIKX010000026">
    <property type="protein sequence ID" value="MBP2258457.1"/>
    <property type="molecule type" value="Genomic_DNA"/>
</dbReference>
<dbReference type="RefSeq" id="WP_226371442.1">
    <property type="nucleotide sequence ID" value="NZ_JAGIKX010000026.1"/>
</dbReference>
<protein>
    <submittedName>
        <fullName evidence="2">AhpD family alkylhydroperoxidase</fullName>
    </submittedName>
</protein>
<dbReference type="PANTHER" id="PTHR33930">
    <property type="entry name" value="ALKYL HYDROPEROXIDE REDUCTASE AHPD"/>
    <property type="match status" value="1"/>
</dbReference>
<evidence type="ECO:0000313" key="3">
    <source>
        <dbReference type="Proteomes" id="UP001519294"/>
    </source>
</evidence>
<comment type="caution">
    <text evidence="2">The sequence shown here is derived from an EMBL/GenBank/DDBJ whole genome shotgun (WGS) entry which is preliminary data.</text>
</comment>
<dbReference type="PANTHER" id="PTHR33930:SF8">
    <property type="entry name" value="4-CARBOXYMUCONOLACTONE DECARBOXYLASE"/>
    <property type="match status" value="1"/>
</dbReference>
<dbReference type="NCBIfam" id="TIGR00778">
    <property type="entry name" value="ahpD_dom"/>
    <property type="match status" value="2"/>
</dbReference>